<proteinExistence type="predicted"/>
<dbReference type="EMBL" id="WEGI01000002">
    <property type="protein sequence ID" value="MQY25410.1"/>
    <property type="molecule type" value="Genomic_DNA"/>
</dbReference>
<dbReference type="RefSeq" id="WP_406603433.1">
    <property type="nucleotide sequence ID" value="NZ_WEGI01000002.1"/>
</dbReference>
<evidence type="ECO:0000313" key="9">
    <source>
        <dbReference type="Proteomes" id="UP000431401"/>
    </source>
</evidence>
<accession>A0A7K0DHY0</accession>
<name>A0A7K0DHY0_9NOCA</name>
<reference evidence="8 9" key="1">
    <citation type="submission" date="2019-10" db="EMBL/GenBank/DDBJ databases">
        <title>Nocardia macrotermitis sp. nov. and Nocardia aurantia sp. nov., isolated from the gut of fungus growing-termite Macrotermes natalensis.</title>
        <authorList>
            <person name="Benndorf R."/>
            <person name="Schwitalla J."/>
            <person name="Martin K."/>
            <person name="De Beer W."/>
            <person name="Kaster A.-K."/>
            <person name="Vollmers J."/>
            <person name="Poulsen M."/>
            <person name="Beemelmanns C."/>
        </authorList>
    </citation>
    <scope>NUCLEOTIDE SEQUENCE [LARGE SCALE GENOMIC DNA]</scope>
    <source>
        <strain evidence="8 9">RB56</strain>
    </source>
</reference>
<evidence type="ECO:0000256" key="4">
    <source>
        <dbReference type="ARBA" id="ARBA00023136"/>
    </source>
</evidence>
<organism evidence="8 9">
    <name type="scientific">Nocardia aurantia</name>
    <dbReference type="NCBI Taxonomy" id="2585199"/>
    <lineage>
        <taxon>Bacteria</taxon>
        <taxon>Bacillati</taxon>
        <taxon>Actinomycetota</taxon>
        <taxon>Actinomycetes</taxon>
        <taxon>Mycobacteriales</taxon>
        <taxon>Nocardiaceae</taxon>
        <taxon>Nocardia</taxon>
    </lineage>
</organism>
<evidence type="ECO:0000259" key="7">
    <source>
        <dbReference type="Pfam" id="PF05154"/>
    </source>
</evidence>
<evidence type="ECO:0000256" key="1">
    <source>
        <dbReference type="ARBA" id="ARBA00004141"/>
    </source>
</evidence>
<feature type="transmembrane region" description="Helical" evidence="6">
    <location>
        <begin position="117"/>
        <end position="136"/>
    </location>
</feature>
<feature type="compositionally biased region" description="Gly residues" evidence="5">
    <location>
        <begin position="10"/>
        <end position="23"/>
    </location>
</feature>
<dbReference type="Pfam" id="PF05154">
    <property type="entry name" value="TM2"/>
    <property type="match status" value="1"/>
</dbReference>
<protein>
    <recommendedName>
        <fullName evidence="7">TM2 domain-containing protein</fullName>
    </recommendedName>
</protein>
<dbReference type="Proteomes" id="UP000431401">
    <property type="component" value="Unassembled WGS sequence"/>
</dbReference>
<evidence type="ECO:0000256" key="2">
    <source>
        <dbReference type="ARBA" id="ARBA00022692"/>
    </source>
</evidence>
<feature type="domain" description="TM2" evidence="7">
    <location>
        <begin position="113"/>
        <end position="165"/>
    </location>
</feature>
<feature type="compositionally biased region" description="Gly residues" evidence="5">
    <location>
        <begin position="54"/>
        <end position="79"/>
    </location>
</feature>
<evidence type="ECO:0000313" key="8">
    <source>
        <dbReference type="EMBL" id="MQY25410.1"/>
    </source>
</evidence>
<dbReference type="InterPro" id="IPR007829">
    <property type="entry name" value="TM2"/>
</dbReference>
<dbReference type="GO" id="GO:0016020">
    <property type="term" value="C:membrane"/>
    <property type="evidence" value="ECO:0007669"/>
    <property type="project" value="UniProtKB-SubCell"/>
</dbReference>
<keyword evidence="9" id="KW-1185">Reference proteome</keyword>
<evidence type="ECO:0000256" key="3">
    <source>
        <dbReference type="ARBA" id="ARBA00022989"/>
    </source>
</evidence>
<feature type="transmembrane region" description="Helical" evidence="6">
    <location>
        <begin position="142"/>
        <end position="162"/>
    </location>
</feature>
<evidence type="ECO:0000256" key="5">
    <source>
        <dbReference type="SAM" id="MobiDB-lite"/>
    </source>
</evidence>
<feature type="compositionally biased region" description="Low complexity" evidence="5">
    <location>
        <begin position="24"/>
        <end position="53"/>
    </location>
</feature>
<gene>
    <name evidence="8" type="ORF">NRB56_09670</name>
</gene>
<comment type="subcellular location">
    <subcellularLocation>
        <location evidence="1">Membrane</location>
        <topology evidence="1">Multi-pass membrane protein</topology>
    </subcellularLocation>
</comment>
<feature type="region of interest" description="Disordered" evidence="5">
    <location>
        <begin position="1"/>
        <end position="92"/>
    </location>
</feature>
<keyword evidence="2 6" id="KW-0812">Transmembrane</keyword>
<keyword evidence="3 6" id="KW-1133">Transmembrane helix</keyword>
<keyword evidence="4 6" id="KW-0472">Membrane</keyword>
<evidence type="ECO:0000256" key="6">
    <source>
        <dbReference type="SAM" id="Phobius"/>
    </source>
</evidence>
<dbReference type="AlphaFoldDB" id="A0A7K0DHY0"/>
<sequence>MTEPNQPQPGWGGPQYGAPGTGPGQPQDFGGQAYSGGYDQSGSGYGQQPQYGAPGYGQPGSGQPVGGQPGYGQPAGGQPGYVQPYSVPVVGGGYPPDQDAPYGRNMYGEPYSDKSKLVAGLLEIFLGSFGVGRFYLGYPGMAIAQIAVTWLTCGIGHIWPLIDGIMILTGKVRDPYGRPLQEN</sequence>
<comment type="caution">
    <text evidence="8">The sequence shown here is derived from an EMBL/GenBank/DDBJ whole genome shotgun (WGS) entry which is preliminary data.</text>
</comment>